<dbReference type="AlphaFoldDB" id="A0A3P9IMY5"/>
<sequence>MASSNPSLFLLTVNGQIEGANFPEYDSLYCKYSYVYGHDWAITTGLEEGITQITCKSSLSQTLVWNFPLETTFKSTNPSGWPQIVISVYGPDVFGNDVVRGYGATHIPITPGQHTKTIPMFVPEPTWRLQKFTGNKSSFSRFCHRLLPHHHQRHEEDGLRHGTVQLPDCWQRGRFLTPASNLFIHLYLNAYFYKYSFAEHFFNKHQVLHLVERVDKSKDSGAAVKPFISKRRGYTRPPPSACCTRLFRCR</sequence>
<evidence type="ECO:0000256" key="2">
    <source>
        <dbReference type="ARBA" id="ARBA00011495"/>
    </source>
</evidence>
<protein>
    <recommendedName>
        <fullName evidence="9">B9 domain-containing protein 1</fullName>
    </recommendedName>
</protein>
<reference evidence="10 11" key="2">
    <citation type="submission" date="2017-04" db="EMBL/GenBank/DDBJ databases">
        <title>CpG methylation of centromeres and impact of large insertions on vertebrate speciation.</title>
        <authorList>
            <person name="Ichikawa K."/>
            <person name="Yoshimura J."/>
            <person name="Morishita S."/>
        </authorList>
    </citation>
    <scope>NUCLEOTIDE SEQUENCE</scope>
    <source>
        <strain evidence="10 11">HSOK</strain>
    </source>
</reference>
<evidence type="ECO:0000313" key="10">
    <source>
        <dbReference type="Ensembl" id="ENSORLP00015021181.1"/>
    </source>
</evidence>
<dbReference type="GO" id="GO:0030030">
    <property type="term" value="P:cell projection organization"/>
    <property type="evidence" value="ECO:0007669"/>
    <property type="project" value="UniProtKB-KW"/>
</dbReference>
<evidence type="ECO:0000256" key="1">
    <source>
        <dbReference type="ARBA" id="ARBA00004120"/>
    </source>
</evidence>
<evidence type="ECO:0000313" key="11">
    <source>
        <dbReference type="Proteomes" id="UP000265200"/>
    </source>
</evidence>
<evidence type="ECO:0000256" key="8">
    <source>
        <dbReference type="ARBA" id="ARBA00038411"/>
    </source>
</evidence>
<proteinExistence type="inferred from homology"/>
<reference evidence="10" key="4">
    <citation type="submission" date="2025-09" db="UniProtKB">
        <authorList>
            <consortium name="Ensembl"/>
        </authorList>
    </citation>
    <scope>IDENTIFICATION</scope>
    <source>
        <strain evidence="10">HSOK</strain>
    </source>
</reference>
<reference key="1">
    <citation type="journal article" date="2007" name="Nature">
        <title>The medaka draft genome and insights into vertebrate genome evolution.</title>
        <authorList>
            <person name="Kasahara M."/>
            <person name="Naruse K."/>
            <person name="Sasaki S."/>
            <person name="Nakatani Y."/>
            <person name="Qu W."/>
            <person name="Ahsan B."/>
            <person name="Yamada T."/>
            <person name="Nagayasu Y."/>
            <person name="Doi K."/>
            <person name="Kasai Y."/>
            <person name="Jindo T."/>
            <person name="Kobayashi D."/>
            <person name="Shimada A."/>
            <person name="Toyoda A."/>
            <person name="Kuroki Y."/>
            <person name="Fujiyama A."/>
            <person name="Sasaki T."/>
            <person name="Shimizu A."/>
            <person name="Asakawa S."/>
            <person name="Shimizu N."/>
            <person name="Hashimoto S."/>
            <person name="Yang J."/>
            <person name="Lee Y."/>
            <person name="Matsushima K."/>
            <person name="Sugano S."/>
            <person name="Sakaizumi M."/>
            <person name="Narita T."/>
            <person name="Ohishi K."/>
            <person name="Haga S."/>
            <person name="Ohta F."/>
            <person name="Nomoto H."/>
            <person name="Nogata K."/>
            <person name="Morishita T."/>
            <person name="Endo T."/>
            <person name="Shin-I T."/>
            <person name="Takeda H."/>
            <person name="Morishita S."/>
            <person name="Kohara Y."/>
        </authorList>
    </citation>
    <scope>NUCLEOTIDE SEQUENCE [LARGE SCALE GENOMIC DNA]</scope>
    <source>
        <strain>Hd-rR</strain>
    </source>
</reference>
<evidence type="ECO:0000256" key="7">
    <source>
        <dbReference type="ARBA" id="ARBA00037148"/>
    </source>
</evidence>
<comment type="subcellular location">
    <subcellularLocation>
        <location evidence="1">Cytoplasm</location>
        <location evidence="1">Cytoskeleton</location>
        <location evidence="1">Cilium basal body</location>
    </subcellularLocation>
</comment>
<dbReference type="InterPro" id="IPR010796">
    <property type="entry name" value="C2_B9-type_dom"/>
</dbReference>
<dbReference type="PANTHER" id="PTHR12968">
    <property type="entry name" value="B9 DOMAIN-CONTAINING"/>
    <property type="match status" value="1"/>
</dbReference>
<dbReference type="Proteomes" id="UP000265200">
    <property type="component" value="Chromosome 8"/>
</dbReference>
<evidence type="ECO:0000256" key="6">
    <source>
        <dbReference type="ARBA" id="ARBA00023273"/>
    </source>
</evidence>
<keyword evidence="5" id="KW-0206">Cytoskeleton</keyword>
<keyword evidence="6" id="KW-0966">Cell projection</keyword>
<keyword evidence="4" id="KW-0970">Cilium biogenesis/degradation</keyword>
<reference evidence="10" key="3">
    <citation type="submission" date="2025-08" db="UniProtKB">
        <authorList>
            <consortium name="Ensembl"/>
        </authorList>
    </citation>
    <scope>IDENTIFICATION</scope>
    <source>
        <strain evidence="10">HSOK</strain>
    </source>
</reference>
<comment type="similarity">
    <text evidence="8">Belongs to the B9D family.</text>
</comment>
<evidence type="ECO:0000256" key="9">
    <source>
        <dbReference type="ARBA" id="ARBA00039274"/>
    </source>
</evidence>
<dbReference type="Ensembl" id="ENSORLT00015030575.1">
    <property type="protein sequence ID" value="ENSORLP00015021181.1"/>
    <property type="gene ID" value="ENSORLG00015022399.1"/>
</dbReference>
<organism evidence="10 11">
    <name type="scientific">Oryzias latipes</name>
    <name type="common">Japanese rice fish</name>
    <name type="synonym">Japanese killifish</name>
    <dbReference type="NCBI Taxonomy" id="8090"/>
    <lineage>
        <taxon>Eukaryota</taxon>
        <taxon>Metazoa</taxon>
        <taxon>Chordata</taxon>
        <taxon>Craniata</taxon>
        <taxon>Vertebrata</taxon>
        <taxon>Euteleostomi</taxon>
        <taxon>Actinopterygii</taxon>
        <taxon>Neopterygii</taxon>
        <taxon>Teleostei</taxon>
        <taxon>Neoteleostei</taxon>
        <taxon>Acanthomorphata</taxon>
        <taxon>Ovalentaria</taxon>
        <taxon>Atherinomorphae</taxon>
        <taxon>Beloniformes</taxon>
        <taxon>Adrianichthyidae</taxon>
        <taxon>Oryziinae</taxon>
        <taxon>Oryzias</taxon>
    </lineage>
</organism>
<comment type="subunit">
    <text evidence="2">Part of the tectonic-like complex (also named B9 complex).</text>
</comment>
<evidence type="ECO:0000256" key="3">
    <source>
        <dbReference type="ARBA" id="ARBA00022490"/>
    </source>
</evidence>
<dbReference type="GO" id="GO:0005929">
    <property type="term" value="C:cilium"/>
    <property type="evidence" value="ECO:0007669"/>
    <property type="project" value="UniProtKB-ARBA"/>
</dbReference>
<comment type="function">
    <text evidence="7">Component of the tectonic-like complex, a complex localized at the transition zone of primary cilia and acting as a barrier that prevents diffusion of transmembrane proteins between the cilia and plasma membranes. Required for ciliogenesis and sonic hedgehog/SHH signaling.</text>
</comment>
<keyword evidence="3" id="KW-0963">Cytoplasm</keyword>
<dbReference type="Pfam" id="PF07162">
    <property type="entry name" value="B9-C2"/>
    <property type="match status" value="1"/>
</dbReference>
<evidence type="ECO:0000256" key="4">
    <source>
        <dbReference type="ARBA" id="ARBA00022794"/>
    </source>
</evidence>
<dbReference type="PANTHER" id="PTHR12968:SF1">
    <property type="entry name" value="B9 DOMAIN-CONTAINING PROTEIN 1"/>
    <property type="match status" value="1"/>
</dbReference>
<name>A0A3P9IMY5_ORYLA</name>
<accession>A0A3P9IMY5</accession>
<evidence type="ECO:0000256" key="5">
    <source>
        <dbReference type="ARBA" id="ARBA00023212"/>
    </source>
</evidence>
<dbReference type="PROSITE" id="PS51381">
    <property type="entry name" value="C2_B9"/>
    <property type="match status" value="1"/>
</dbReference>